<evidence type="ECO:0000256" key="3">
    <source>
        <dbReference type="ARBA" id="ARBA00007282"/>
    </source>
</evidence>
<dbReference type="InterPro" id="IPR032805">
    <property type="entry name" value="Wax_synthase_dom"/>
</dbReference>
<evidence type="ECO:0000256" key="5">
    <source>
        <dbReference type="ARBA" id="ARBA00022692"/>
    </source>
</evidence>
<dbReference type="InterPro" id="IPR044851">
    <property type="entry name" value="Wax_synthase"/>
</dbReference>
<evidence type="ECO:0000313" key="10">
    <source>
        <dbReference type="EMBL" id="GAN05756.1"/>
    </source>
</evidence>
<gene>
    <name evidence="10" type="ORF">MAM1_0100c05231</name>
</gene>
<feature type="transmembrane region" description="Helical" evidence="8">
    <location>
        <begin position="299"/>
        <end position="323"/>
    </location>
</feature>
<dbReference type="Proteomes" id="UP000053815">
    <property type="component" value="Unassembled WGS sequence"/>
</dbReference>
<comment type="subcellular location">
    <subcellularLocation>
        <location evidence="1">Membrane</location>
        <topology evidence="1">Multi-pass membrane protein</topology>
    </subcellularLocation>
</comment>
<keyword evidence="4" id="KW-0808">Transferase</keyword>
<dbReference type="STRING" id="91626.A0A0C9M717"/>
<dbReference type="PANTHER" id="PTHR31595">
    <property type="entry name" value="LONG-CHAIN-ALCOHOL O-FATTY-ACYLTRANSFERASE 3-RELATED"/>
    <property type="match status" value="1"/>
</dbReference>
<dbReference type="EMBL" id="DF836389">
    <property type="protein sequence ID" value="GAN05756.1"/>
    <property type="molecule type" value="Genomic_DNA"/>
</dbReference>
<protein>
    <recommendedName>
        <fullName evidence="9">Wax synthase domain-containing protein</fullName>
    </recommendedName>
</protein>
<feature type="transmembrane region" description="Helical" evidence="8">
    <location>
        <begin position="63"/>
        <end position="84"/>
    </location>
</feature>
<evidence type="ECO:0000256" key="7">
    <source>
        <dbReference type="ARBA" id="ARBA00023136"/>
    </source>
</evidence>
<feature type="transmembrane region" description="Helical" evidence="8">
    <location>
        <begin position="38"/>
        <end position="57"/>
    </location>
</feature>
<reference evidence="10" key="1">
    <citation type="submission" date="2014-09" db="EMBL/GenBank/DDBJ databases">
        <title>Draft genome sequence of an oleaginous Mucoromycotina fungus Mucor ambiguus NBRC6742.</title>
        <authorList>
            <person name="Takeda I."/>
            <person name="Yamane N."/>
            <person name="Morita T."/>
            <person name="Tamano K."/>
            <person name="Machida M."/>
            <person name="Baker S."/>
            <person name="Koike H."/>
        </authorList>
    </citation>
    <scope>NUCLEOTIDE SEQUENCE</scope>
    <source>
        <strain evidence="10">NBRC 6742</strain>
    </source>
</reference>
<evidence type="ECO:0000256" key="1">
    <source>
        <dbReference type="ARBA" id="ARBA00004141"/>
    </source>
</evidence>
<dbReference type="Pfam" id="PF13813">
    <property type="entry name" value="MBOAT_2"/>
    <property type="match status" value="1"/>
</dbReference>
<evidence type="ECO:0000256" key="6">
    <source>
        <dbReference type="ARBA" id="ARBA00022989"/>
    </source>
</evidence>
<organism evidence="10">
    <name type="scientific">Mucor ambiguus</name>
    <dbReference type="NCBI Taxonomy" id="91626"/>
    <lineage>
        <taxon>Eukaryota</taxon>
        <taxon>Fungi</taxon>
        <taxon>Fungi incertae sedis</taxon>
        <taxon>Mucoromycota</taxon>
        <taxon>Mucoromycotina</taxon>
        <taxon>Mucoromycetes</taxon>
        <taxon>Mucorales</taxon>
        <taxon>Mucorineae</taxon>
        <taxon>Mucoraceae</taxon>
        <taxon>Mucor</taxon>
    </lineage>
</organism>
<evidence type="ECO:0000256" key="4">
    <source>
        <dbReference type="ARBA" id="ARBA00022679"/>
    </source>
</evidence>
<feature type="domain" description="Wax synthase" evidence="9">
    <location>
        <begin position="252"/>
        <end position="343"/>
    </location>
</feature>
<feature type="transmembrane region" description="Helical" evidence="8">
    <location>
        <begin position="197"/>
        <end position="219"/>
    </location>
</feature>
<dbReference type="GO" id="GO:0006629">
    <property type="term" value="P:lipid metabolic process"/>
    <property type="evidence" value="ECO:0007669"/>
    <property type="project" value="InterPro"/>
</dbReference>
<evidence type="ECO:0000256" key="8">
    <source>
        <dbReference type="SAM" id="Phobius"/>
    </source>
</evidence>
<evidence type="ECO:0000259" key="9">
    <source>
        <dbReference type="Pfam" id="PF13813"/>
    </source>
</evidence>
<comment type="similarity">
    <text evidence="3">Belongs to the wax synthase family.</text>
</comment>
<comment type="pathway">
    <text evidence="2">Secondary metabolite biosynthesis.</text>
</comment>
<dbReference type="AlphaFoldDB" id="A0A0C9M717"/>
<evidence type="ECO:0000313" key="11">
    <source>
        <dbReference type="Proteomes" id="UP000053815"/>
    </source>
</evidence>
<feature type="transmembrane region" description="Helical" evidence="8">
    <location>
        <begin position="335"/>
        <end position="354"/>
    </location>
</feature>
<feature type="transmembrane region" description="Helical" evidence="8">
    <location>
        <begin position="361"/>
        <end position="379"/>
    </location>
</feature>
<dbReference type="GO" id="GO:0008374">
    <property type="term" value="F:O-acyltransferase activity"/>
    <property type="evidence" value="ECO:0007669"/>
    <property type="project" value="InterPro"/>
</dbReference>
<keyword evidence="11" id="KW-1185">Reference proteome</keyword>
<accession>A0A0C9M717</accession>
<dbReference type="OrthoDB" id="1077582at2759"/>
<evidence type="ECO:0000256" key="2">
    <source>
        <dbReference type="ARBA" id="ARBA00005179"/>
    </source>
</evidence>
<feature type="transmembrane region" description="Helical" evidence="8">
    <location>
        <begin position="6"/>
        <end position="26"/>
    </location>
</feature>
<keyword evidence="5 8" id="KW-0812">Transmembrane</keyword>
<proteinExistence type="inferred from homology"/>
<keyword evidence="6 8" id="KW-1133">Transmembrane helix</keyword>
<feature type="transmembrane region" description="Helical" evidence="8">
    <location>
        <begin position="144"/>
        <end position="162"/>
    </location>
</feature>
<dbReference type="PANTHER" id="PTHR31595:SF57">
    <property type="entry name" value="OS04G0481900 PROTEIN"/>
    <property type="match status" value="1"/>
</dbReference>
<sequence>MLEALVQKLALYSGCAVPSIIFYLVTQKQTIKSANCGPPDWVLVLIGFIEVLVPVIYDGRGTVLDRVICAVMAIVMTSGMFFYVRDRQQTPEGGKIQPFYDILTRWNEAPSVTATNTIDHKKSDDAEQQKQLTLSDIRINAFKFLLRAIAYTLLYIPVFSTMDGFIRACREPPEILTAIPYIRRLFTAPIPFASTFYYIWVGVTLSFHIAIVPLVHLIAHAIQLNIVAWIPNMNYKTLVKLHSELAHFVAQPPLFDKPWLTRSVYDLWSHRWHQIFRPGFHQVAYNPIRRLFGQNHKHIGRIAGTIAVFACSGLMHDYIILAALGPSNYDQPGVFGYQTLFFMLQALATLVSVMSPRLPTWLARTLTWVWVLYTAPLFVEPYLRIGLQHSATVPGFPKFMDGPLEGICPYGPRGVINQ</sequence>
<name>A0A0C9M717_9FUNG</name>
<dbReference type="GO" id="GO:0016020">
    <property type="term" value="C:membrane"/>
    <property type="evidence" value="ECO:0007669"/>
    <property type="project" value="UniProtKB-SubCell"/>
</dbReference>
<keyword evidence="7 8" id="KW-0472">Membrane</keyword>